<dbReference type="Proteomes" id="UP001500689">
    <property type="component" value="Unassembled WGS sequence"/>
</dbReference>
<protein>
    <recommendedName>
        <fullName evidence="4">YbaB/EbfC DNA-binding family protein</fullName>
    </recommendedName>
</protein>
<accession>A0ABP6YK19</accession>
<evidence type="ECO:0000313" key="3">
    <source>
        <dbReference type="Proteomes" id="UP001500689"/>
    </source>
</evidence>
<dbReference type="InterPro" id="IPR036894">
    <property type="entry name" value="YbaB-like_sf"/>
</dbReference>
<dbReference type="SUPFAM" id="SSF82607">
    <property type="entry name" value="YbaB-like"/>
    <property type="match status" value="1"/>
</dbReference>
<evidence type="ECO:0000256" key="1">
    <source>
        <dbReference type="SAM" id="MobiDB-lite"/>
    </source>
</evidence>
<evidence type="ECO:0000313" key="2">
    <source>
        <dbReference type="EMBL" id="GAA3584566.1"/>
    </source>
</evidence>
<dbReference type="EMBL" id="BAAAZN010000029">
    <property type="protein sequence ID" value="GAA3584566.1"/>
    <property type="molecule type" value="Genomic_DNA"/>
</dbReference>
<gene>
    <name evidence="2" type="ORF">GCM10022222_81570</name>
</gene>
<proteinExistence type="predicted"/>
<reference evidence="3" key="1">
    <citation type="journal article" date="2019" name="Int. J. Syst. Evol. Microbiol.">
        <title>The Global Catalogue of Microorganisms (GCM) 10K type strain sequencing project: providing services to taxonomists for standard genome sequencing and annotation.</title>
        <authorList>
            <consortium name="The Broad Institute Genomics Platform"/>
            <consortium name="The Broad Institute Genome Sequencing Center for Infectious Disease"/>
            <person name="Wu L."/>
            <person name="Ma J."/>
        </authorList>
    </citation>
    <scope>NUCLEOTIDE SEQUENCE [LARGE SCALE GENOMIC DNA]</scope>
    <source>
        <strain evidence="3">JCM 16898</strain>
    </source>
</reference>
<name>A0ABP6YK19_9PSEU</name>
<keyword evidence="3" id="KW-1185">Reference proteome</keyword>
<dbReference type="Pfam" id="PF02575">
    <property type="entry name" value="YbaB_DNA_bd"/>
    <property type="match status" value="1"/>
</dbReference>
<comment type="caution">
    <text evidence="2">The sequence shown here is derived from an EMBL/GenBank/DDBJ whole genome shotgun (WGS) entry which is preliminary data.</text>
</comment>
<dbReference type="Gene3D" id="3.30.1310.10">
    <property type="entry name" value="Nucleoid-associated protein YbaB-like domain"/>
    <property type="match status" value="1"/>
</dbReference>
<dbReference type="InterPro" id="IPR004401">
    <property type="entry name" value="YbaB/EbfC"/>
</dbReference>
<evidence type="ECO:0008006" key="4">
    <source>
        <dbReference type="Google" id="ProtNLM"/>
    </source>
</evidence>
<organism evidence="2 3">
    <name type="scientific">Amycolatopsis ultiminotia</name>
    <dbReference type="NCBI Taxonomy" id="543629"/>
    <lineage>
        <taxon>Bacteria</taxon>
        <taxon>Bacillati</taxon>
        <taxon>Actinomycetota</taxon>
        <taxon>Actinomycetes</taxon>
        <taxon>Pseudonocardiales</taxon>
        <taxon>Pseudonocardiaceae</taxon>
        <taxon>Amycolatopsis</taxon>
    </lineage>
</organism>
<dbReference type="RefSeq" id="WP_344868856.1">
    <property type="nucleotide sequence ID" value="NZ_BAAAZN010000029.1"/>
</dbReference>
<sequence length="163" mass="17314">MNETARQLLSRIEAIDASAADNRLRAEAYQRVVGELKDVSGRATSPDGVVTVIAGPGGVISSVTFTERAGETDPSVLSADVMRAIGQAQAAAARTQADVVRRGLGDTELLDRVLDSDERLFGAARPDSVAPPAPVPASAQPDVVDEEYFEEFDLFDDDDEPAR</sequence>
<feature type="region of interest" description="Disordered" evidence="1">
    <location>
        <begin position="123"/>
        <end position="143"/>
    </location>
</feature>